<dbReference type="PANTHER" id="PTHR30349">
    <property type="entry name" value="PHAGE INTEGRASE-RELATED"/>
    <property type="match status" value="1"/>
</dbReference>
<accession>A0ABT4ZXA2</accession>
<evidence type="ECO:0000313" key="5">
    <source>
        <dbReference type="EMBL" id="MDB9443640.1"/>
    </source>
</evidence>
<dbReference type="SUPFAM" id="SSF56349">
    <property type="entry name" value="DNA breaking-rejoining enzymes"/>
    <property type="match status" value="1"/>
</dbReference>
<dbReference type="Gene3D" id="1.10.443.10">
    <property type="entry name" value="Intergrase catalytic core"/>
    <property type="match status" value="1"/>
</dbReference>
<evidence type="ECO:0000259" key="4">
    <source>
        <dbReference type="PROSITE" id="PS51898"/>
    </source>
</evidence>
<keyword evidence="6" id="KW-1185">Reference proteome</keyword>
<comment type="caution">
    <text evidence="5">The sequence shown here is derived from an EMBL/GenBank/DDBJ whole genome shotgun (WGS) entry which is preliminary data.</text>
</comment>
<evidence type="ECO:0000313" key="6">
    <source>
        <dbReference type="Proteomes" id="UP001211711"/>
    </source>
</evidence>
<dbReference type="InterPro" id="IPR002104">
    <property type="entry name" value="Integrase_catalytic"/>
</dbReference>
<name>A0ABT4ZXA2_9CYAN</name>
<comment type="similarity">
    <text evidence="1">Belongs to the 'phage' integrase family.</text>
</comment>
<evidence type="ECO:0000256" key="2">
    <source>
        <dbReference type="ARBA" id="ARBA00023125"/>
    </source>
</evidence>
<evidence type="ECO:0000256" key="3">
    <source>
        <dbReference type="ARBA" id="ARBA00023172"/>
    </source>
</evidence>
<sequence>MQDLKNITDLLDAVKRANNELEIVTISTKQDKNGNHRLRLRARSREISFEKYTFPLTKQGLKATIKIAQEIETDFFRGCFDPSLIKYGLAKKTDPKLTEIATLPINNEPDLKEIWENYKALKPDTPKSTIRAKWQPIDKWLLKCPKECLNLANADKLLAWLRSQNLSDGYLEPSLRTLRSAVNLSIKLGKTKASNTIAALIPLLEIDDRNIQIYTKSEAKIILAAFRSGRYDSDASAYSSEYYANFVEFRIRTGCRPSEAIALTWEDIKINGDKMQIIFNKRFVTGQLLQGTKNGIAARIFPCNRGMIDFIKNLPKIPNDKNLVFPSYSGLYLDLANFNRRYWQPIVKNLALSKVISKELNFYDLRHSFITWLVRDGIDIKTIATICGNTPETIMKFYLASNDSIELPEI</sequence>
<feature type="domain" description="Tyr recombinase" evidence="4">
    <location>
        <begin position="209"/>
        <end position="410"/>
    </location>
</feature>
<dbReference type="RefSeq" id="WP_096568912.1">
    <property type="nucleotide sequence ID" value="NZ_JAQMTI010000256.1"/>
</dbReference>
<evidence type="ECO:0000256" key="1">
    <source>
        <dbReference type="ARBA" id="ARBA00008857"/>
    </source>
</evidence>
<keyword evidence="3" id="KW-0233">DNA recombination</keyword>
<dbReference type="InterPro" id="IPR050090">
    <property type="entry name" value="Tyrosine_recombinase_XerCD"/>
</dbReference>
<protein>
    <submittedName>
        <fullName evidence="5">Tyrosine-type recombinase/integrase</fullName>
    </submittedName>
</protein>
<dbReference type="Pfam" id="PF00589">
    <property type="entry name" value="Phage_integrase"/>
    <property type="match status" value="1"/>
</dbReference>
<dbReference type="InterPro" id="IPR013762">
    <property type="entry name" value="Integrase-like_cat_sf"/>
</dbReference>
<keyword evidence="2" id="KW-0238">DNA-binding</keyword>
<dbReference type="PANTHER" id="PTHR30349:SF41">
    <property type="entry name" value="INTEGRASE_RECOMBINASE PROTEIN MJ0367-RELATED"/>
    <property type="match status" value="1"/>
</dbReference>
<reference evidence="5 6" key="1">
    <citation type="submission" date="2023-01" db="EMBL/GenBank/DDBJ databases">
        <title>Genomes from the Australian National Cyanobacteria Reference Collection.</title>
        <authorList>
            <person name="Willis A."/>
            <person name="Lee E.M.F."/>
        </authorList>
    </citation>
    <scope>NUCLEOTIDE SEQUENCE [LARGE SCALE GENOMIC DNA]</scope>
    <source>
        <strain evidence="5 6">CS-549</strain>
    </source>
</reference>
<dbReference type="PROSITE" id="PS51898">
    <property type="entry name" value="TYR_RECOMBINASE"/>
    <property type="match status" value="1"/>
</dbReference>
<dbReference type="InterPro" id="IPR011010">
    <property type="entry name" value="DNA_brk_join_enz"/>
</dbReference>
<gene>
    <name evidence="5" type="ORF">PN497_20125</name>
</gene>
<proteinExistence type="inferred from homology"/>
<organism evidence="5 6">
    <name type="scientific">Sphaerospermopsis kisseleviana CS-549</name>
    <dbReference type="NCBI Taxonomy" id="3021783"/>
    <lineage>
        <taxon>Bacteria</taxon>
        <taxon>Bacillati</taxon>
        <taxon>Cyanobacteriota</taxon>
        <taxon>Cyanophyceae</taxon>
        <taxon>Nostocales</taxon>
        <taxon>Aphanizomenonaceae</taxon>
        <taxon>Sphaerospermopsis</taxon>
        <taxon>Sphaerospermopsis kisseleviana</taxon>
    </lineage>
</organism>
<dbReference type="Proteomes" id="UP001211711">
    <property type="component" value="Unassembled WGS sequence"/>
</dbReference>
<dbReference type="EMBL" id="JAQMTI010000256">
    <property type="protein sequence ID" value="MDB9443640.1"/>
    <property type="molecule type" value="Genomic_DNA"/>
</dbReference>